<dbReference type="RefSeq" id="WP_125481301.1">
    <property type="nucleotide sequence ID" value="NZ_RSFW01000019.1"/>
</dbReference>
<name>A0A3R9FG33_9BACI</name>
<evidence type="ECO:0000259" key="1">
    <source>
        <dbReference type="SMART" id="SM00849"/>
    </source>
</evidence>
<evidence type="ECO:0000313" key="2">
    <source>
        <dbReference type="EMBL" id="RSD25583.1"/>
    </source>
</evidence>
<dbReference type="InterPro" id="IPR050855">
    <property type="entry name" value="NDM-1-like"/>
</dbReference>
<dbReference type="InterPro" id="IPR036866">
    <property type="entry name" value="RibonucZ/Hydroxyglut_hydro"/>
</dbReference>
<dbReference type="GO" id="GO:0016787">
    <property type="term" value="F:hydrolase activity"/>
    <property type="evidence" value="ECO:0007669"/>
    <property type="project" value="UniProtKB-KW"/>
</dbReference>
<protein>
    <submittedName>
        <fullName evidence="2">MBL fold metallo-hydrolase</fullName>
    </submittedName>
</protein>
<dbReference type="SMART" id="SM00849">
    <property type="entry name" value="Lactamase_B"/>
    <property type="match status" value="1"/>
</dbReference>
<keyword evidence="2" id="KW-0378">Hydrolase</keyword>
<comment type="caution">
    <text evidence="2">The sequence shown here is derived from an EMBL/GenBank/DDBJ whole genome shotgun (WGS) entry which is preliminary data.</text>
</comment>
<feature type="domain" description="Metallo-beta-lactamase" evidence="1">
    <location>
        <begin position="23"/>
        <end position="222"/>
    </location>
</feature>
<sequence length="287" mass="32837">MQTVEKIGKRFWYMTPVSETDRPVLGMVIGEKRNLMIDAGNSEAHTKLFLDMLAEQDVKKPAYVLLSHWHWDHIFGLSALTDTFTISSKQTKTEMEKLIPLSWSDEALDQRVALGTEIEFCSAAIKKEFPEERKINITLPVMTIEDEVEIDLGGITCVMKHVGGDHAADSTVVYIKEEKILFVADCMYADIFSQKWNYTIDGTRALLEKLEKFDAETYILSHGLPITKEEFQNEVFMLSTIADLTEKHKGEHKSITLEYQKHLGRGLSEDELETIEYFVNGHEMNHS</sequence>
<dbReference type="PANTHER" id="PTHR42951:SF4">
    <property type="entry name" value="ACYL-COENZYME A THIOESTERASE MBLAC2"/>
    <property type="match status" value="1"/>
</dbReference>
<organism evidence="2 3">
    <name type="scientific">Mesobacillus subterraneus</name>
    <dbReference type="NCBI Taxonomy" id="285983"/>
    <lineage>
        <taxon>Bacteria</taxon>
        <taxon>Bacillati</taxon>
        <taxon>Bacillota</taxon>
        <taxon>Bacilli</taxon>
        <taxon>Bacillales</taxon>
        <taxon>Bacillaceae</taxon>
        <taxon>Mesobacillus</taxon>
    </lineage>
</organism>
<dbReference type="PANTHER" id="PTHR42951">
    <property type="entry name" value="METALLO-BETA-LACTAMASE DOMAIN-CONTAINING"/>
    <property type="match status" value="1"/>
</dbReference>
<reference evidence="3" key="1">
    <citation type="submission" date="2018-12" db="EMBL/GenBank/DDBJ databases">
        <title>Bacillus chawlae sp. nov., Bacillus glennii sp. nov., and Bacillus saganii sp. nov. Isolated from the Vehicle Assembly Building at Kennedy Space Center where the Viking Spacecraft were Assembled.</title>
        <authorList>
            <person name="Seuylemezian A."/>
            <person name="Vaishampayan P."/>
        </authorList>
    </citation>
    <scope>NUCLEOTIDE SEQUENCE [LARGE SCALE GENOMIC DNA]</scope>
    <source>
        <strain evidence="3">DSM 13966</strain>
    </source>
</reference>
<dbReference type="SUPFAM" id="SSF56281">
    <property type="entry name" value="Metallo-hydrolase/oxidoreductase"/>
    <property type="match status" value="1"/>
</dbReference>
<dbReference type="AlphaFoldDB" id="A0A3R9FG33"/>
<dbReference type="InterPro" id="IPR001279">
    <property type="entry name" value="Metallo-B-lactamas"/>
</dbReference>
<dbReference type="OrthoDB" id="420651at2"/>
<dbReference type="Proteomes" id="UP000279911">
    <property type="component" value="Unassembled WGS sequence"/>
</dbReference>
<dbReference type="Pfam" id="PF00753">
    <property type="entry name" value="Lactamase_B"/>
    <property type="match status" value="1"/>
</dbReference>
<proteinExistence type="predicted"/>
<dbReference type="Gene3D" id="3.60.15.10">
    <property type="entry name" value="Ribonuclease Z/Hydroxyacylglutathione hydrolase-like"/>
    <property type="match status" value="1"/>
</dbReference>
<gene>
    <name evidence="2" type="ORF">EJA10_17455</name>
</gene>
<accession>A0A3R9FG33</accession>
<evidence type="ECO:0000313" key="3">
    <source>
        <dbReference type="Proteomes" id="UP000279911"/>
    </source>
</evidence>
<dbReference type="EMBL" id="RSFW01000019">
    <property type="protein sequence ID" value="RSD25583.1"/>
    <property type="molecule type" value="Genomic_DNA"/>
</dbReference>